<dbReference type="AlphaFoldDB" id="A0A178MMD5"/>
<accession>A0A178MMD5</accession>
<name>A0A178MMD5_9PROT</name>
<evidence type="ECO:0000313" key="1">
    <source>
        <dbReference type="EMBL" id="OAN49912.1"/>
    </source>
</evidence>
<comment type="caution">
    <text evidence="1">The sequence shown here is derived from an EMBL/GenBank/DDBJ whole genome shotgun (WGS) entry which is preliminary data.</text>
</comment>
<gene>
    <name evidence="1" type="ORF">A6A05_12870</name>
</gene>
<reference evidence="1 2" key="1">
    <citation type="submission" date="2016-04" db="EMBL/GenBank/DDBJ databases">
        <title>Draft genome sequence of freshwater magnetotactic bacteria Magnetospirillum marisnigri SP-1 and Magnetospirillum moscoviense BB-1.</title>
        <authorList>
            <person name="Koziaeva V."/>
            <person name="Dziuba M.V."/>
            <person name="Ivanov T.M."/>
            <person name="Kuznetsov B."/>
            <person name="Grouzdev D.S."/>
        </authorList>
    </citation>
    <scope>NUCLEOTIDE SEQUENCE [LARGE SCALE GENOMIC DNA]</scope>
    <source>
        <strain evidence="1 2">BB-1</strain>
    </source>
</reference>
<organism evidence="1 2">
    <name type="scientific">Magnetospirillum moscoviense</name>
    <dbReference type="NCBI Taxonomy" id="1437059"/>
    <lineage>
        <taxon>Bacteria</taxon>
        <taxon>Pseudomonadati</taxon>
        <taxon>Pseudomonadota</taxon>
        <taxon>Alphaproteobacteria</taxon>
        <taxon>Rhodospirillales</taxon>
        <taxon>Rhodospirillaceae</taxon>
        <taxon>Magnetospirillum</taxon>
    </lineage>
</organism>
<evidence type="ECO:0000313" key="2">
    <source>
        <dbReference type="Proteomes" id="UP000078543"/>
    </source>
</evidence>
<dbReference type="EMBL" id="LWQU01000142">
    <property type="protein sequence ID" value="OAN49912.1"/>
    <property type="molecule type" value="Genomic_DNA"/>
</dbReference>
<dbReference type="Proteomes" id="UP000078543">
    <property type="component" value="Unassembled WGS sequence"/>
</dbReference>
<proteinExistence type="predicted"/>
<protein>
    <submittedName>
        <fullName evidence="1">Uncharacterized protein</fullName>
    </submittedName>
</protein>
<sequence>MAIGVAHQPDTATMAFVVDADIVQGLGDGVGDPAQIQVHDLASKGKAAGCIHRRYPCSTPVETPFSLGDEIRMSRG</sequence>
<keyword evidence="2" id="KW-1185">Reference proteome</keyword>